<evidence type="ECO:0000256" key="2">
    <source>
        <dbReference type="SAM" id="Phobius"/>
    </source>
</evidence>
<name>A0A0G0LMR7_9BACT</name>
<keyword evidence="2" id="KW-1133">Transmembrane helix</keyword>
<dbReference type="InterPro" id="IPR001375">
    <property type="entry name" value="Peptidase_S9_cat"/>
</dbReference>
<dbReference type="InterPro" id="IPR029058">
    <property type="entry name" value="AB_hydrolase_fold"/>
</dbReference>
<feature type="transmembrane region" description="Helical" evidence="2">
    <location>
        <begin position="7"/>
        <end position="28"/>
    </location>
</feature>
<dbReference type="PANTHER" id="PTHR22946:SF9">
    <property type="entry name" value="POLYKETIDE TRANSFERASE AF380"/>
    <property type="match status" value="1"/>
</dbReference>
<comment type="caution">
    <text evidence="4">The sequence shown here is derived from an EMBL/GenBank/DDBJ whole genome shotgun (WGS) entry which is preliminary data.</text>
</comment>
<accession>A0A0G0LMR7</accession>
<evidence type="ECO:0000259" key="3">
    <source>
        <dbReference type="Pfam" id="PF00326"/>
    </source>
</evidence>
<dbReference type="Proteomes" id="UP000034774">
    <property type="component" value="Unassembled WGS sequence"/>
</dbReference>
<evidence type="ECO:0000313" key="5">
    <source>
        <dbReference type="Proteomes" id="UP000034774"/>
    </source>
</evidence>
<keyword evidence="2" id="KW-0812">Transmembrane</keyword>
<dbReference type="SUPFAM" id="SSF53474">
    <property type="entry name" value="alpha/beta-Hydrolases"/>
    <property type="match status" value="1"/>
</dbReference>
<dbReference type="GO" id="GO:0008236">
    <property type="term" value="F:serine-type peptidase activity"/>
    <property type="evidence" value="ECO:0007669"/>
    <property type="project" value="InterPro"/>
</dbReference>
<dbReference type="InterPro" id="IPR050261">
    <property type="entry name" value="FrsA_esterase"/>
</dbReference>
<dbReference type="AlphaFoldDB" id="A0A0G0LMR7"/>
<evidence type="ECO:0000256" key="1">
    <source>
        <dbReference type="ARBA" id="ARBA00022801"/>
    </source>
</evidence>
<dbReference type="GO" id="GO:0052689">
    <property type="term" value="F:carboxylic ester hydrolase activity"/>
    <property type="evidence" value="ECO:0007669"/>
    <property type="project" value="UniProtKB-ARBA"/>
</dbReference>
<protein>
    <submittedName>
        <fullName evidence="4">Putative peptidase</fullName>
    </submittedName>
</protein>
<organism evidence="4 5">
    <name type="scientific">Candidatus Woesebacteria bacterium GW2011_GWB1_39_10</name>
    <dbReference type="NCBI Taxonomy" id="1618572"/>
    <lineage>
        <taxon>Bacteria</taxon>
        <taxon>Candidatus Woeseibacteriota</taxon>
    </lineage>
</organism>
<feature type="domain" description="Peptidase S9 prolyl oligopeptidase catalytic" evidence="3">
    <location>
        <begin position="193"/>
        <end position="343"/>
    </location>
</feature>
<dbReference type="Pfam" id="PF00326">
    <property type="entry name" value="Peptidase_S9"/>
    <property type="match status" value="1"/>
</dbReference>
<proteinExistence type="predicted"/>
<keyword evidence="2" id="KW-0472">Membrane</keyword>
<evidence type="ECO:0000313" key="4">
    <source>
        <dbReference type="EMBL" id="KKQ92342.1"/>
    </source>
</evidence>
<dbReference type="PANTHER" id="PTHR22946">
    <property type="entry name" value="DIENELACTONE HYDROLASE DOMAIN-CONTAINING PROTEIN-RELATED"/>
    <property type="match status" value="1"/>
</dbReference>
<dbReference type="STRING" id="1618572.UT17_C0002G0005"/>
<sequence>MRKFILPIYYILIPVIFILIGWFANVAWNLPRNEKNIISEIKPRPLDKYSIENLSSVSVKTSQIEIGRVIKDYPTFTSYEFSLNFDPTLTNGPKKKVSGLINIPKSSGPFPIIVMFRGYVDQKQYVIGTGTQHAGEFFAQNEFITIAPDFLGYGDSDSEAGDIFESRFQTYTTALTLIKSVEALKTRSLKVGSNYINVDTQNVHIWAHSNGGQIALAVLEITGKAYPTVLWAPNSAKFPYSILYYLDEAGDEGKLVITKLADFMGDYDVTKYSIRSYLDKINPNTKMQIHHGLVDDAVPIVWTDSLVKRLKDLKLNISYLKYPGADHNLTPSWQKAVENSLTFFKSSTVVE</sequence>
<keyword evidence="1" id="KW-0378">Hydrolase</keyword>
<dbReference type="GO" id="GO:0006508">
    <property type="term" value="P:proteolysis"/>
    <property type="evidence" value="ECO:0007669"/>
    <property type="project" value="InterPro"/>
</dbReference>
<dbReference type="EMBL" id="LBVU01000002">
    <property type="protein sequence ID" value="KKQ92342.1"/>
    <property type="molecule type" value="Genomic_DNA"/>
</dbReference>
<reference evidence="4 5" key="1">
    <citation type="journal article" date="2015" name="Nature">
        <title>rRNA introns, odd ribosomes, and small enigmatic genomes across a large radiation of phyla.</title>
        <authorList>
            <person name="Brown C.T."/>
            <person name="Hug L.A."/>
            <person name="Thomas B.C."/>
            <person name="Sharon I."/>
            <person name="Castelle C.J."/>
            <person name="Singh A."/>
            <person name="Wilkins M.J."/>
            <person name="Williams K.H."/>
            <person name="Banfield J.F."/>
        </authorList>
    </citation>
    <scope>NUCLEOTIDE SEQUENCE [LARGE SCALE GENOMIC DNA]</scope>
</reference>
<dbReference type="Gene3D" id="3.40.50.1820">
    <property type="entry name" value="alpha/beta hydrolase"/>
    <property type="match status" value="1"/>
</dbReference>
<gene>
    <name evidence="4" type="ORF">UT17_C0002G0005</name>
</gene>